<keyword evidence="1" id="KW-0547">Nucleotide-binding</keyword>
<accession>A0AAV0NQ95</accession>
<evidence type="ECO:0000313" key="4">
    <source>
        <dbReference type="EMBL" id="CAI0460780.1"/>
    </source>
</evidence>
<dbReference type="GO" id="GO:0043139">
    <property type="term" value="F:5'-3' DNA helicase activity"/>
    <property type="evidence" value="ECO:0007669"/>
    <property type="project" value="UniProtKB-EC"/>
</dbReference>
<keyword evidence="1" id="KW-0227">DNA damage</keyword>
<dbReference type="GO" id="GO:0006281">
    <property type="term" value="P:DNA repair"/>
    <property type="evidence" value="ECO:0007669"/>
    <property type="project" value="UniProtKB-KW"/>
</dbReference>
<dbReference type="GO" id="GO:0005524">
    <property type="term" value="F:ATP binding"/>
    <property type="evidence" value="ECO:0007669"/>
    <property type="project" value="UniProtKB-KW"/>
</dbReference>
<dbReference type="Gene3D" id="3.40.50.300">
    <property type="entry name" value="P-loop containing nucleotide triphosphate hydrolases"/>
    <property type="match status" value="2"/>
</dbReference>
<keyword evidence="1" id="KW-0067">ATP-binding</keyword>
<dbReference type="InterPro" id="IPR010285">
    <property type="entry name" value="DNA_helicase_pif1-like_DEAD"/>
</dbReference>
<protein>
    <recommendedName>
        <fullName evidence="1">ATP-dependent DNA helicase</fullName>
        <ecNumber evidence="1">5.6.2.3</ecNumber>
    </recommendedName>
</protein>
<dbReference type="PANTHER" id="PTHR10492:SF57">
    <property type="entry name" value="ATP-DEPENDENT DNA HELICASE"/>
    <property type="match status" value="1"/>
</dbReference>
<comment type="similarity">
    <text evidence="1">Belongs to the helicase family.</text>
</comment>
<dbReference type="InterPro" id="IPR027417">
    <property type="entry name" value="P-loop_NTPase"/>
</dbReference>
<reference evidence="4" key="1">
    <citation type="submission" date="2022-08" db="EMBL/GenBank/DDBJ databases">
        <authorList>
            <person name="Gutierrez-Valencia J."/>
        </authorList>
    </citation>
    <scope>NUCLEOTIDE SEQUENCE</scope>
</reference>
<gene>
    <name evidence="4" type="ORF">LITE_LOCUS34630</name>
</gene>
<dbReference type="GO" id="GO:0016787">
    <property type="term" value="F:hydrolase activity"/>
    <property type="evidence" value="ECO:0007669"/>
    <property type="project" value="UniProtKB-KW"/>
</dbReference>
<keyword evidence="1" id="KW-0234">DNA repair</keyword>
<keyword evidence="1" id="KW-0347">Helicase</keyword>
<name>A0AAV0NQ95_9ROSI</name>
<evidence type="ECO:0000259" key="2">
    <source>
        <dbReference type="Pfam" id="PF05970"/>
    </source>
</evidence>
<dbReference type="EC" id="5.6.2.3" evidence="1"/>
<dbReference type="InterPro" id="IPR049163">
    <property type="entry name" value="Pif1-like_2B_dom"/>
</dbReference>
<dbReference type="EMBL" id="CAMGYJ010000008">
    <property type="protein sequence ID" value="CAI0460780.1"/>
    <property type="molecule type" value="Genomic_DNA"/>
</dbReference>
<dbReference type="Pfam" id="PF05970">
    <property type="entry name" value="PIF1"/>
    <property type="match status" value="1"/>
</dbReference>
<sequence length="523" mass="58705">MLHGPCGIDNPKSPCMKDGKCSKFFPKAFSNETSFDKFGNVVYRCRNSRVQVKKGKVMLDNRYVVPYNRNLLVRAQAHINVEICHKGGLVKYLFKYITKGPDRQSSVKNILKNPRAGKTHLTAWFQLNRQDPDARKLTYAQIPGSYTWDEEYNEWTLRKRGFAIGRIAYVPPGSSDVFFLRLLLTKVQGAASFNDLRTVRGELCSTYEKACEKLGLLSDSSEWIKVLQTRRNRQDIPVQCNNHKAQEFVQNMIVVASSGIAATLLPNGTTAHSRFKIPLHLDNTSTCSIKKGTHLAELICEASLIVWDEAPMTHRHAFEAISRTFCDLMEIPLSGTGHKLFGDKEVPESFSETYPTEFLNTLSFNGVPDHEIRLKVNTPVMLLRNLSPPSGLCNGTRLMITSLGQNSIIGNIMGGSFDGKPVAISRIVLNIEDKKWPFILKRRQFPVRLCYGMTINKSQGQTLDKVGIYLPNPVFSHGQLYVAVSRVRSAAGLRFLITNEEGVPGNHTRNIVFSEAFTDITGN</sequence>
<organism evidence="4 5">
    <name type="scientific">Linum tenue</name>
    <dbReference type="NCBI Taxonomy" id="586396"/>
    <lineage>
        <taxon>Eukaryota</taxon>
        <taxon>Viridiplantae</taxon>
        <taxon>Streptophyta</taxon>
        <taxon>Embryophyta</taxon>
        <taxon>Tracheophyta</taxon>
        <taxon>Spermatophyta</taxon>
        <taxon>Magnoliopsida</taxon>
        <taxon>eudicotyledons</taxon>
        <taxon>Gunneridae</taxon>
        <taxon>Pentapetalae</taxon>
        <taxon>rosids</taxon>
        <taxon>fabids</taxon>
        <taxon>Malpighiales</taxon>
        <taxon>Linaceae</taxon>
        <taxon>Linum</taxon>
    </lineage>
</organism>
<feature type="domain" description="DNA helicase Pif1-like DEAD-box helicase" evidence="2">
    <location>
        <begin position="250"/>
        <end position="346"/>
    </location>
</feature>
<comment type="catalytic activity">
    <reaction evidence="1">
        <text>ATP + H2O = ADP + phosphate + H(+)</text>
        <dbReference type="Rhea" id="RHEA:13065"/>
        <dbReference type="ChEBI" id="CHEBI:15377"/>
        <dbReference type="ChEBI" id="CHEBI:15378"/>
        <dbReference type="ChEBI" id="CHEBI:30616"/>
        <dbReference type="ChEBI" id="CHEBI:43474"/>
        <dbReference type="ChEBI" id="CHEBI:456216"/>
        <dbReference type="EC" id="5.6.2.3"/>
    </reaction>
</comment>
<proteinExistence type="inferred from homology"/>
<comment type="caution">
    <text evidence="4">The sequence shown here is derived from an EMBL/GenBank/DDBJ whole genome shotgun (WGS) entry which is preliminary data.</text>
</comment>
<keyword evidence="1" id="KW-0233">DNA recombination</keyword>
<evidence type="ECO:0000256" key="1">
    <source>
        <dbReference type="RuleBase" id="RU363044"/>
    </source>
</evidence>
<dbReference type="Proteomes" id="UP001154282">
    <property type="component" value="Unassembled WGS sequence"/>
</dbReference>
<dbReference type="PANTHER" id="PTHR10492">
    <property type="match status" value="1"/>
</dbReference>
<keyword evidence="5" id="KW-1185">Reference proteome</keyword>
<dbReference type="AlphaFoldDB" id="A0AAV0NQ95"/>
<evidence type="ECO:0000259" key="3">
    <source>
        <dbReference type="Pfam" id="PF21530"/>
    </source>
</evidence>
<dbReference type="GO" id="GO:0006310">
    <property type="term" value="P:DNA recombination"/>
    <property type="evidence" value="ECO:0007669"/>
    <property type="project" value="UniProtKB-KW"/>
</dbReference>
<feature type="domain" description="DNA helicase Pif1-like 2B" evidence="3">
    <location>
        <begin position="357"/>
        <end position="403"/>
    </location>
</feature>
<dbReference type="Pfam" id="PF21530">
    <property type="entry name" value="Pif1_2B_dom"/>
    <property type="match status" value="1"/>
</dbReference>
<dbReference type="CDD" id="cd18809">
    <property type="entry name" value="SF1_C_RecD"/>
    <property type="match status" value="1"/>
</dbReference>
<keyword evidence="1" id="KW-0378">Hydrolase</keyword>
<dbReference type="FunFam" id="3.40.50.300:FF:002884">
    <property type="entry name" value="ATP-dependent DNA helicase"/>
    <property type="match status" value="1"/>
</dbReference>
<comment type="cofactor">
    <cofactor evidence="1">
        <name>Mg(2+)</name>
        <dbReference type="ChEBI" id="CHEBI:18420"/>
    </cofactor>
</comment>
<dbReference type="SUPFAM" id="SSF52540">
    <property type="entry name" value="P-loop containing nucleoside triphosphate hydrolases"/>
    <property type="match status" value="1"/>
</dbReference>
<evidence type="ECO:0000313" key="5">
    <source>
        <dbReference type="Proteomes" id="UP001154282"/>
    </source>
</evidence>
<dbReference type="GO" id="GO:0000723">
    <property type="term" value="P:telomere maintenance"/>
    <property type="evidence" value="ECO:0007669"/>
    <property type="project" value="InterPro"/>
</dbReference>